<dbReference type="Proteomes" id="UP001597182">
    <property type="component" value="Unassembled WGS sequence"/>
</dbReference>
<dbReference type="InterPro" id="IPR044855">
    <property type="entry name" value="CoA-Trfase_III_dom3_sf"/>
</dbReference>
<dbReference type="EMBL" id="JBHTMB010000133">
    <property type="protein sequence ID" value="MFD1234536.1"/>
    <property type="molecule type" value="Genomic_DNA"/>
</dbReference>
<evidence type="ECO:0000313" key="3">
    <source>
        <dbReference type="Proteomes" id="UP001597182"/>
    </source>
</evidence>
<accession>A0ABW3VIG4</accession>
<dbReference type="RefSeq" id="WP_346089827.1">
    <property type="nucleotide sequence ID" value="NZ_BAABKS010000005.1"/>
</dbReference>
<dbReference type="InterPro" id="IPR003673">
    <property type="entry name" value="CoA-Trfase_fam_III"/>
</dbReference>
<dbReference type="Gene3D" id="3.40.50.10540">
    <property type="entry name" value="Crotonobetainyl-coa:carnitine coa-transferase, domain 1"/>
    <property type="match status" value="1"/>
</dbReference>
<keyword evidence="3" id="KW-1185">Reference proteome</keyword>
<dbReference type="InterPro" id="IPR023606">
    <property type="entry name" value="CoA-Trfase_III_dom_1_sf"/>
</dbReference>
<dbReference type="InterPro" id="IPR050483">
    <property type="entry name" value="CoA-transferase_III_domain"/>
</dbReference>
<dbReference type="PANTHER" id="PTHR48207:SF3">
    <property type="entry name" value="SUCCINATE--HYDROXYMETHYLGLUTARATE COA-TRANSFERASE"/>
    <property type="match status" value="1"/>
</dbReference>
<protein>
    <submittedName>
        <fullName evidence="2">CaiB/BaiF CoA transferase family protein</fullName>
    </submittedName>
</protein>
<dbReference type="Pfam" id="PF02515">
    <property type="entry name" value="CoA_transf_3"/>
    <property type="match status" value="1"/>
</dbReference>
<proteinExistence type="predicted"/>
<comment type="caution">
    <text evidence="2">The sequence shown here is derived from an EMBL/GenBank/DDBJ whole genome shotgun (WGS) entry which is preliminary data.</text>
</comment>
<dbReference type="PANTHER" id="PTHR48207">
    <property type="entry name" value="SUCCINATE--HYDROXYMETHYLGLUTARATE COA-TRANSFERASE"/>
    <property type="match status" value="1"/>
</dbReference>
<organism evidence="2 3">
    <name type="scientific">Pseudonocardia benzenivorans</name>
    <dbReference type="NCBI Taxonomy" id="228005"/>
    <lineage>
        <taxon>Bacteria</taxon>
        <taxon>Bacillati</taxon>
        <taxon>Actinomycetota</taxon>
        <taxon>Actinomycetes</taxon>
        <taxon>Pseudonocardiales</taxon>
        <taxon>Pseudonocardiaceae</taxon>
        <taxon>Pseudonocardia</taxon>
    </lineage>
</organism>
<reference evidence="3" key="1">
    <citation type="journal article" date="2019" name="Int. J. Syst. Evol. Microbiol.">
        <title>The Global Catalogue of Microorganisms (GCM) 10K type strain sequencing project: providing services to taxonomists for standard genome sequencing and annotation.</title>
        <authorList>
            <consortium name="The Broad Institute Genomics Platform"/>
            <consortium name="The Broad Institute Genome Sequencing Center for Infectious Disease"/>
            <person name="Wu L."/>
            <person name="Ma J."/>
        </authorList>
    </citation>
    <scope>NUCLEOTIDE SEQUENCE [LARGE SCALE GENOMIC DNA]</scope>
    <source>
        <strain evidence="3">CCUG 49018</strain>
    </source>
</reference>
<keyword evidence="1 2" id="KW-0808">Transferase</keyword>
<dbReference type="SUPFAM" id="SSF89796">
    <property type="entry name" value="CoA-transferase family III (CaiB/BaiF)"/>
    <property type="match status" value="1"/>
</dbReference>
<dbReference type="Gene3D" id="3.30.1540.10">
    <property type="entry name" value="formyl-coa transferase, domain 3"/>
    <property type="match status" value="1"/>
</dbReference>
<sequence>MTPEEPPGDAPDGHRPPLAGVRVIELGNFVAAPSAARLLGEFGAEIIKIEQPGVGDEVRRWRLGRGETSMMWRTLARNKKSVTLDLRRPEGQDLVRRLAATADVVLENYRPGTLEKWGIAPDVLRRDNPSLVVVRISGYGQTGPYRDRPGFGGVAEALGGLRHLTGHPDRPPTRVGVSLGDQLAGLHAVIGALLGLRARERRPAEEGETVDVALYEAVYSIMEGLVPEYSAYGLVRERSGNAIPGVAPSNTYPCRDGDWVVIGANSDTLFRRLMIAIGRDDLATDARLRGNAGRAAHATMLDDAIAAFTVTRRLDEMSAILDAAQVPGGPIYSAADIVADPHFRARDMLVPLDVVVVEDEVETVPFPGVVPKLARRPGAIRWLGPELGEHTDEVLVELLGLAPEEIAQLRGDGVV</sequence>
<name>A0ABW3VIG4_9PSEU</name>
<gene>
    <name evidence="2" type="ORF">ACFQ34_14700</name>
</gene>
<evidence type="ECO:0000313" key="2">
    <source>
        <dbReference type="EMBL" id="MFD1234536.1"/>
    </source>
</evidence>
<evidence type="ECO:0000256" key="1">
    <source>
        <dbReference type="ARBA" id="ARBA00022679"/>
    </source>
</evidence>
<dbReference type="GO" id="GO:0016740">
    <property type="term" value="F:transferase activity"/>
    <property type="evidence" value="ECO:0007669"/>
    <property type="project" value="UniProtKB-KW"/>
</dbReference>